<evidence type="ECO:0000256" key="1">
    <source>
        <dbReference type="ARBA" id="ARBA00004651"/>
    </source>
</evidence>
<organism evidence="11 12">
    <name type="scientific">Candidatus Tokpelaia hoelldobleri</name>
    <dbReference type="NCBI Taxonomy" id="1902579"/>
    <lineage>
        <taxon>Bacteria</taxon>
        <taxon>Pseudomonadati</taxon>
        <taxon>Pseudomonadota</taxon>
        <taxon>Alphaproteobacteria</taxon>
        <taxon>Hyphomicrobiales</taxon>
        <taxon>Candidatus Tokpelaia</taxon>
    </lineage>
</organism>
<dbReference type="Gene3D" id="1.20.1250.20">
    <property type="entry name" value="MFS general substrate transporter like domains"/>
    <property type="match status" value="2"/>
</dbReference>
<accession>A0A1U9JV99</accession>
<evidence type="ECO:0000256" key="4">
    <source>
        <dbReference type="ARBA" id="ARBA00022475"/>
    </source>
</evidence>
<dbReference type="FunFam" id="1.20.1250.20:FF:000001">
    <property type="entry name" value="Dicarboxylate MFS transporter"/>
    <property type="match status" value="1"/>
</dbReference>
<dbReference type="PROSITE" id="PS50850">
    <property type="entry name" value="MFS"/>
    <property type="match status" value="1"/>
</dbReference>
<gene>
    <name evidence="11" type="ORF">BHV28_10830</name>
</gene>
<dbReference type="GO" id="GO:0005886">
    <property type="term" value="C:plasma membrane"/>
    <property type="evidence" value="ECO:0007669"/>
    <property type="project" value="UniProtKB-SubCell"/>
</dbReference>
<keyword evidence="4" id="KW-1003">Cell membrane</keyword>
<feature type="transmembrane region" description="Helical" evidence="9">
    <location>
        <begin position="395"/>
        <end position="413"/>
    </location>
</feature>
<keyword evidence="3" id="KW-0813">Transport</keyword>
<comment type="subcellular location">
    <subcellularLocation>
        <location evidence="1">Cell membrane</location>
        <topology evidence="1">Multi-pass membrane protein</topology>
    </subcellularLocation>
</comment>
<dbReference type="AlphaFoldDB" id="A0A1U9JV99"/>
<feature type="transmembrane region" description="Helical" evidence="9">
    <location>
        <begin position="324"/>
        <end position="350"/>
    </location>
</feature>
<evidence type="ECO:0000256" key="9">
    <source>
        <dbReference type="SAM" id="Phobius"/>
    </source>
</evidence>
<dbReference type="Pfam" id="PF07690">
    <property type="entry name" value="MFS_1"/>
    <property type="match status" value="1"/>
</dbReference>
<feature type="transmembrane region" description="Helical" evidence="9">
    <location>
        <begin position="362"/>
        <end position="383"/>
    </location>
</feature>
<feature type="domain" description="Major facilitator superfamily (MFS) profile" evidence="10">
    <location>
        <begin position="9"/>
        <end position="418"/>
    </location>
</feature>
<dbReference type="InterPro" id="IPR020846">
    <property type="entry name" value="MFS_dom"/>
</dbReference>
<feature type="transmembrane region" description="Helical" evidence="9">
    <location>
        <begin position="81"/>
        <end position="99"/>
    </location>
</feature>
<feature type="transmembrane region" description="Helical" evidence="9">
    <location>
        <begin position="12"/>
        <end position="32"/>
    </location>
</feature>
<evidence type="ECO:0000256" key="2">
    <source>
        <dbReference type="ARBA" id="ARBA00008240"/>
    </source>
</evidence>
<evidence type="ECO:0000256" key="8">
    <source>
        <dbReference type="ARBA" id="ARBA00023136"/>
    </source>
</evidence>
<dbReference type="InterPro" id="IPR036259">
    <property type="entry name" value="MFS_trans_sf"/>
</dbReference>
<feature type="transmembrane region" description="Helical" evidence="9">
    <location>
        <begin position="181"/>
        <end position="199"/>
    </location>
</feature>
<proteinExistence type="inferred from homology"/>
<feature type="transmembrane region" description="Helical" evidence="9">
    <location>
        <begin position="105"/>
        <end position="125"/>
    </location>
</feature>
<feature type="transmembrane region" description="Helical" evidence="9">
    <location>
        <begin position="44"/>
        <end position="69"/>
    </location>
</feature>
<feature type="transmembrane region" description="Helical" evidence="9">
    <location>
        <begin position="268"/>
        <end position="289"/>
    </location>
</feature>
<keyword evidence="5 9" id="KW-0812">Transmembrane</keyword>
<dbReference type="SUPFAM" id="SSF103473">
    <property type="entry name" value="MFS general substrate transporter"/>
    <property type="match status" value="1"/>
</dbReference>
<feature type="transmembrane region" description="Helical" evidence="9">
    <location>
        <begin position="146"/>
        <end position="169"/>
    </location>
</feature>
<dbReference type="PANTHER" id="PTHR43528:SF3">
    <property type="entry name" value="CITRATE-PROTON SYMPORTER"/>
    <property type="match status" value="1"/>
</dbReference>
<evidence type="ECO:0000256" key="7">
    <source>
        <dbReference type="ARBA" id="ARBA00022989"/>
    </source>
</evidence>
<sequence length="427" mass="46354">MTGTISRKNVAAVVLGNAVEFFDFTVFATFALTIGKAFFPAEDAFSSVLFAVSTFGIGFVARPLGAMLIGSYADRAGRKPAMLLTMLLMANGTGGLVVLPTYETIGILAPVLLVAIRIVQGLAWGGEAGSSIIFMMEAAPENRRGFYTSWQQVAQGMAAIAAGLIGFVLARSLSGQQLDDWGWRVPFALGLIVLPLGLYMRRNLKETFTAREQKKTPTTGALLGEMFHKRRKLVLLGIFLLSGGTITHYFTAYMTTYANTQLHYNMDMAMISTFVVGVCIVIFGLVGGWCSDVFGRKETIIAPRLVLMLLLFPGFYLITSWHNIPMFFAIIILFTALQNISGAGLVILMCESFPQRLRATGFSITYALGIMLFGGTAQMVLTWLLKATQNPASPAWYLLAANIVTCIAAVMLARETAQETDSSSISR</sequence>
<name>A0A1U9JV99_9HYPH</name>
<keyword evidence="12" id="KW-1185">Reference proteome</keyword>
<keyword evidence="8 9" id="KW-0472">Membrane</keyword>
<evidence type="ECO:0000313" key="12">
    <source>
        <dbReference type="Proteomes" id="UP000188912"/>
    </source>
</evidence>
<dbReference type="STRING" id="1902579.BHV28_10830"/>
<comment type="similarity">
    <text evidence="2">Belongs to the major facilitator superfamily. Metabolite:H+ Symporter (MHS) family (TC 2.A.1.6) family.</text>
</comment>
<dbReference type="InterPro" id="IPR005829">
    <property type="entry name" value="Sugar_transporter_CS"/>
</dbReference>
<dbReference type="KEGG" id="thd:BHV28_10830"/>
<keyword evidence="6" id="KW-0769">Symport</keyword>
<reference evidence="11 12" key="1">
    <citation type="journal article" date="2010" name="Science">
        <title>Genomic comparison of the ants Camponotus floridanus and Harpegnathos saltator.</title>
        <authorList>
            <person name="Bonasio R."/>
            <person name="Zhang G."/>
            <person name="Ye C."/>
            <person name="Mutti N.S."/>
            <person name="Fang X."/>
            <person name="Qin N."/>
            <person name="Donahue G."/>
            <person name="Yang P."/>
            <person name="Li Q."/>
            <person name="Li C."/>
            <person name="Zhang P."/>
            <person name="Huang Z."/>
            <person name="Berger S.L."/>
            <person name="Reinberg D."/>
            <person name="Wang J."/>
            <person name="Liebig J."/>
        </authorList>
    </citation>
    <scope>NUCLEOTIDE SEQUENCE [LARGE SCALE GENOMIC DNA]</scope>
    <source>
        <strain evidence="11 12">Hsal</strain>
    </source>
</reference>
<protein>
    <submittedName>
        <fullName evidence="11">Major transporter facilitator protein</fullName>
    </submittedName>
</protein>
<dbReference type="Proteomes" id="UP000188912">
    <property type="component" value="Chromosome"/>
</dbReference>
<dbReference type="InterPro" id="IPR011701">
    <property type="entry name" value="MFS"/>
</dbReference>
<evidence type="ECO:0000256" key="3">
    <source>
        <dbReference type="ARBA" id="ARBA00022448"/>
    </source>
</evidence>
<dbReference type="PROSITE" id="PS00217">
    <property type="entry name" value="SUGAR_TRANSPORT_2"/>
    <property type="match status" value="1"/>
</dbReference>
<dbReference type="PROSITE" id="PS00216">
    <property type="entry name" value="SUGAR_TRANSPORT_1"/>
    <property type="match status" value="1"/>
</dbReference>
<feature type="transmembrane region" description="Helical" evidence="9">
    <location>
        <begin position="233"/>
        <end position="256"/>
    </location>
</feature>
<keyword evidence="7 9" id="KW-1133">Transmembrane helix</keyword>
<evidence type="ECO:0000256" key="6">
    <source>
        <dbReference type="ARBA" id="ARBA00022847"/>
    </source>
</evidence>
<dbReference type="GO" id="GO:0015293">
    <property type="term" value="F:symporter activity"/>
    <property type="evidence" value="ECO:0007669"/>
    <property type="project" value="UniProtKB-KW"/>
</dbReference>
<reference evidence="11 12" key="2">
    <citation type="journal article" date="2016" name="Sci. Rep.">
        <title>The genome of Rhizobiales bacteria in predatory ants reveals urease gene functions but no genes for nitrogen fixation.</title>
        <authorList>
            <person name="Neuvonen M.M."/>
            <person name="Tamarit D."/>
            <person name="Naslund K."/>
            <person name="Liebig J."/>
            <person name="Feldhaar H."/>
            <person name="Moran N.A."/>
            <person name="Guy L."/>
            <person name="Andersson S.G."/>
        </authorList>
    </citation>
    <scope>NUCLEOTIDE SEQUENCE [LARGE SCALE GENOMIC DNA]</scope>
    <source>
        <strain evidence="11 12">Hsal</strain>
    </source>
</reference>
<feature type="transmembrane region" description="Helical" evidence="9">
    <location>
        <begin position="301"/>
        <end position="318"/>
    </location>
</feature>
<dbReference type="PANTHER" id="PTHR43528">
    <property type="entry name" value="ALPHA-KETOGLUTARATE PERMEASE"/>
    <property type="match status" value="1"/>
</dbReference>
<evidence type="ECO:0000259" key="10">
    <source>
        <dbReference type="PROSITE" id="PS50850"/>
    </source>
</evidence>
<dbReference type="EMBL" id="CP017315">
    <property type="protein sequence ID" value="AQS41771.1"/>
    <property type="molecule type" value="Genomic_DNA"/>
</dbReference>
<evidence type="ECO:0000313" key="11">
    <source>
        <dbReference type="EMBL" id="AQS41771.1"/>
    </source>
</evidence>
<evidence type="ECO:0000256" key="5">
    <source>
        <dbReference type="ARBA" id="ARBA00022692"/>
    </source>
</evidence>
<dbReference type="InterPro" id="IPR051084">
    <property type="entry name" value="H+-coupled_symporters"/>
</dbReference>